<dbReference type="Proteomes" id="UP000656813">
    <property type="component" value="Unassembled WGS sequence"/>
</dbReference>
<dbReference type="PANTHER" id="PTHR47053:SF3">
    <property type="entry name" value="GAMMA-D-GLUTAMYL-L-LYSINE DIPEPTIDYL-PEPTIDASE"/>
    <property type="match status" value="1"/>
</dbReference>
<dbReference type="Pfam" id="PF23795">
    <property type="entry name" value="SH3_YKFC_2nd"/>
    <property type="match status" value="1"/>
</dbReference>
<organism evidence="6 7">
    <name type="scientific">Pullulanibacillus pueri</name>
    <dbReference type="NCBI Taxonomy" id="1437324"/>
    <lineage>
        <taxon>Bacteria</taxon>
        <taxon>Bacillati</taxon>
        <taxon>Bacillota</taxon>
        <taxon>Bacilli</taxon>
        <taxon>Bacillales</taxon>
        <taxon>Sporolactobacillaceae</taxon>
        <taxon>Pullulanibacillus</taxon>
    </lineage>
</organism>
<dbReference type="InterPro" id="IPR000064">
    <property type="entry name" value="NLP_P60_dom"/>
</dbReference>
<evidence type="ECO:0000313" key="6">
    <source>
        <dbReference type="EMBL" id="GGH73780.1"/>
    </source>
</evidence>
<dbReference type="EMBL" id="BMFV01000001">
    <property type="protein sequence ID" value="GGH73780.1"/>
    <property type="molecule type" value="Genomic_DNA"/>
</dbReference>
<dbReference type="SUPFAM" id="SSF54001">
    <property type="entry name" value="Cysteine proteinases"/>
    <property type="match status" value="1"/>
</dbReference>
<dbReference type="InterPro" id="IPR038765">
    <property type="entry name" value="Papain-like_cys_pep_sf"/>
</dbReference>
<reference evidence="6" key="2">
    <citation type="submission" date="2020-09" db="EMBL/GenBank/DDBJ databases">
        <authorList>
            <person name="Sun Q."/>
            <person name="Zhou Y."/>
        </authorList>
    </citation>
    <scope>NUCLEOTIDE SEQUENCE</scope>
    <source>
        <strain evidence="6">CGMCC 1.12777</strain>
    </source>
</reference>
<evidence type="ECO:0000256" key="3">
    <source>
        <dbReference type="ARBA" id="ARBA00022801"/>
    </source>
</evidence>
<evidence type="ECO:0000313" key="7">
    <source>
        <dbReference type="Proteomes" id="UP000656813"/>
    </source>
</evidence>
<evidence type="ECO:0000256" key="2">
    <source>
        <dbReference type="ARBA" id="ARBA00022670"/>
    </source>
</evidence>
<protein>
    <submittedName>
        <fullName evidence="6">Gamma-D-glutamyl-L-lysine endopeptidase</fullName>
    </submittedName>
</protein>
<dbReference type="RefSeq" id="WP_188495038.1">
    <property type="nucleotide sequence ID" value="NZ_BMFV01000001.1"/>
</dbReference>
<keyword evidence="2" id="KW-0645">Protease</keyword>
<dbReference type="GO" id="GO:0008234">
    <property type="term" value="F:cysteine-type peptidase activity"/>
    <property type="evidence" value="ECO:0007669"/>
    <property type="project" value="UniProtKB-KW"/>
</dbReference>
<proteinExistence type="inferred from homology"/>
<evidence type="ECO:0000256" key="1">
    <source>
        <dbReference type="ARBA" id="ARBA00007074"/>
    </source>
</evidence>
<dbReference type="PANTHER" id="PTHR47053">
    <property type="entry name" value="MUREIN DD-ENDOPEPTIDASE MEPH-RELATED"/>
    <property type="match status" value="1"/>
</dbReference>
<keyword evidence="7" id="KW-1185">Reference proteome</keyword>
<dbReference type="InterPro" id="IPR051202">
    <property type="entry name" value="Peptidase_C40"/>
</dbReference>
<reference evidence="6" key="1">
    <citation type="journal article" date="2014" name="Int. J. Syst. Evol. Microbiol.">
        <title>Complete genome sequence of Corynebacterium casei LMG S-19264T (=DSM 44701T), isolated from a smear-ripened cheese.</title>
        <authorList>
            <consortium name="US DOE Joint Genome Institute (JGI-PGF)"/>
            <person name="Walter F."/>
            <person name="Albersmeier A."/>
            <person name="Kalinowski J."/>
            <person name="Ruckert C."/>
        </authorList>
    </citation>
    <scope>NUCLEOTIDE SEQUENCE</scope>
    <source>
        <strain evidence="6">CGMCC 1.12777</strain>
    </source>
</reference>
<name>A0A8J2ZS34_9BACL</name>
<feature type="domain" description="NlpC/P60" evidence="5">
    <location>
        <begin position="177"/>
        <end position="301"/>
    </location>
</feature>
<comment type="similarity">
    <text evidence="1">Belongs to the peptidase C40 family.</text>
</comment>
<gene>
    <name evidence="6" type="primary">ykfC</name>
    <name evidence="6" type="ORF">GCM10007096_01360</name>
</gene>
<dbReference type="Pfam" id="PF00877">
    <property type="entry name" value="NLPC_P60"/>
    <property type="match status" value="1"/>
</dbReference>
<dbReference type="PROSITE" id="PS51935">
    <property type="entry name" value="NLPC_P60"/>
    <property type="match status" value="1"/>
</dbReference>
<dbReference type="InterPro" id="IPR057812">
    <property type="entry name" value="SH3_YKFC_2nd"/>
</dbReference>
<evidence type="ECO:0000256" key="4">
    <source>
        <dbReference type="ARBA" id="ARBA00022807"/>
    </source>
</evidence>
<dbReference type="Gene3D" id="2.30.30.40">
    <property type="entry name" value="SH3 Domains"/>
    <property type="match status" value="2"/>
</dbReference>
<keyword evidence="3" id="KW-0378">Hydrolase</keyword>
<accession>A0A8J2ZS34</accession>
<dbReference type="GO" id="GO:0006508">
    <property type="term" value="P:proteolysis"/>
    <property type="evidence" value="ECO:0007669"/>
    <property type="project" value="UniProtKB-KW"/>
</dbReference>
<keyword evidence="4" id="KW-0788">Thiol protease</keyword>
<sequence length="302" mass="33601">MSKEYRINVNVATVWTSPESVRAIDFPAITSPTDISQWLKALEYEPRAALSSENLVQTQALFGQTVLLLNETEEWAHIIVSDQPSSKDSRGYPGWVPKCQLTAKTSIEEPRELYAVVTSPLAILYDEQKNPDLLLSFQTRLQVIQETHSWIRVDTPNGVRLLRSSDVRISKEGSSRNGSGADIVAIGEVFLGLPYLWGGMTGFGFDCSGFAYTMCQANGYTIPRDAHDQAKSGQAVALDQLRPGDLLFFAYEEGKGRVHHVGIYYGEGQMIHAPNTGRSVEIITLEGTLYEKELCVARRYFS</sequence>
<comment type="caution">
    <text evidence="6">The sequence shown here is derived from an EMBL/GenBank/DDBJ whole genome shotgun (WGS) entry which is preliminary data.</text>
</comment>
<dbReference type="AlphaFoldDB" id="A0A8J2ZS34"/>
<evidence type="ECO:0000259" key="5">
    <source>
        <dbReference type="PROSITE" id="PS51935"/>
    </source>
</evidence>
<dbReference type="Gene3D" id="3.90.1720.10">
    <property type="entry name" value="endopeptidase domain like (from Nostoc punctiforme)"/>
    <property type="match status" value="1"/>
</dbReference>